<organismHost>
    <name type="scientific">Homo sapiens</name>
    <name type="common">Human</name>
    <dbReference type="NCBI Taxonomy" id="9606"/>
</organismHost>
<sequence length="42" mass="4790">CSFKITTNIRDGAKKEYALFYNLDAVPIDSENDNTSYRLISC</sequence>
<dbReference type="EMBL" id="AF203211">
    <property type="protein sequence ID" value="AAF24360.1"/>
    <property type="molecule type" value="Genomic_DNA"/>
</dbReference>
<dbReference type="Gene3D" id="3.10.20.10">
    <property type="match status" value="1"/>
</dbReference>
<protein>
    <submittedName>
        <fullName evidence="2">Envelope glycoprotein V2 region</fullName>
    </submittedName>
</protein>
<dbReference type="Pfam" id="PF00516">
    <property type="entry name" value="GP120"/>
    <property type="match status" value="1"/>
</dbReference>
<dbReference type="InterPro" id="IPR000777">
    <property type="entry name" value="HIV1_Gp120"/>
</dbReference>
<keyword evidence="2" id="KW-0261">Viral envelope protein</keyword>
<evidence type="ECO:0000259" key="1">
    <source>
        <dbReference type="Pfam" id="PF00516"/>
    </source>
</evidence>
<name>Q9Q582_HV1</name>
<evidence type="ECO:0000313" key="2">
    <source>
        <dbReference type="EMBL" id="AAF24360.1"/>
    </source>
</evidence>
<feature type="domain" description="Human immunodeficiency virus 1 envelope glycoprotein Gp120" evidence="1">
    <location>
        <begin position="1"/>
        <end position="42"/>
    </location>
</feature>
<keyword evidence="2" id="KW-0946">Virion</keyword>
<reference evidence="2" key="1">
    <citation type="journal article" date="2000" name="AIDS">
        <title>HIV-1 strains from a cohort of American subjects reveal the presence of a V2 region extension unique to slow progressors and non-progressors.</title>
        <authorList>
            <person name="Wang B."/>
            <person name="Spira T.J."/>
            <person name="Owen S."/>
            <person name="Lal R.B."/>
            <person name="Saksena N.K."/>
        </authorList>
    </citation>
    <scope>NUCLEOTIDE SEQUENCE</scope>
</reference>
<feature type="non-terminal residue" evidence="2">
    <location>
        <position position="1"/>
    </location>
</feature>
<gene>
    <name evidence="2" type="primary">env</name>
</gene>
<dbReference type="GO" id="GO:0019031">
    <property type="term" value="C:viral envelope"/>
    <property type="evidence" value="ECO:0007669"/>
    <property type="project" value="UniProtKB-KW"/>
</dbReference>
<proteinExistence type="predicted"/>
<accession>Q9Q582</accession>
<organism evidence="2">
    <name type="scientific">Human immunodeficiency virus type 1</name>
    <name type="common">HIV-1</name>
    <dbReference type="NCBI Taxonomy" id="11676"/>
    <lineage>
        <taxon>Viruses</taxon>
        <taxon>Riboviria</taxon>
        <taxon>Pararnavirae</taxon>
        <taxon>Artverviricota</taxon>
        <taxon>Revtraviricetes</taxon>
        <taxon>Ortervirales</taxon>
        <taxon>Retroviridae</taxon>
        <taxon>Orthoretrovirinae</taxon>
        <taxon>Lentivirus</taxon>
        <taxon>Lentivirus humimdef1</taxon>
    </lineage>
</organism>
<feature type="non-terminal residue" evidence="2">
    <location>
        <position position="42"/>
    </location>
</feature>